<dbReference type="EMBL" id="CM047590">
    <property type="protein sequence ID" value="KAI9919429.1"/>
    <property type="molecule type" value="Genomic_DNA"/>
</dbReference>
<comment type="caution">
    <text evidence="1">The sequence shown here is derived from an EMBL/GenBank/DDBJ whole genome shotgun (WGS) entry which is preliminary data.</text>
</comment>
<evidence type="ECO:0000313" key="1">
    <source>
        <dbReference type="EMBL" id="KAI9919429.1"/>
    </source>
</evidence>
<sequence>MEPTGAISVAGVKKYAKVNYAHDEKYVAVIEAANMDFYRLDLFQSVWMTANASWPSRLQKKW</sequence>
<gene>
    <name evidence="1" type="ORF">PsorP6_017481</name>
</gene>
<organism evidence="1 2">
    <name type="scientific">Peronosclerospora sorghi</name>
    <dbReference type="NCBI Taxonomy" id="230839"/>
    <lineage>
        <taxon>Eukaryota</taxon>
        <taxon>Sar</taxon>
        <taxon>Stramenopiles</taxon>
        <taxon>Oomycota</taxon>
        <taxon>Peronosporomycetes</taxon>
        <taxon>Peronosporales</taxon>
        <taxon>Peronosporaceae</taxon>
        <taxon>Peronosclerospora</taxon>
    </lineage>
</organism>
<name>A0ACC0WN20_9STRA</name>
<dbReference type="Proteomes" id="UP001163321">
    <property type="component" value="Chromosome 11"/>
</dbReference>
<evidence type="ECO:0000313" key="2">
    <source>
        <dbReference type="Proteomes" id="UP001163321"/>
    </source>
</evidence>
<accession>A0ACC0WN20</accession>
<reference evidence="1 2" key="1">
    <citation type="journal article" date="2022" name="bioRxiv">
        <title>The genome of the oomycete Peronosclerospora sorghi, a cosmopolitan pathogen of maize and sorghum, is inflated with dispersed pseudogenes.</title>
        <authorList>
            <person name="Fletcher K."/>
            <person name="Martin F."/>
            <person name="Isakeit T."/>
            <person name="Cavanaugh K."/>
            <person name="Magill C."/>
            <person name="Michelmore R."/>
        </authorList>
    </citation>
    <scope>NUCLEOTIDE SEQUENCE [LARGE SCALE GENOMIC DNA]</scope>
    <source>
        <strain evidence="1">P6</strain>
    </source>
</reference>
<protein>
    <submittedName>
        <fullName evidence="1">Uncharacterized protein</fullName>
    </submittedName>
</protein>
<keyword evidence="2" id="KW-1185">Reference proteome</keyword>
<proteinExistence type="predicted"/>